<dbReference type="InterPro" id="IPR007410">
    <property type="entry name" value="LpqE-like"/>
</dbReference>
<dbReference type="InterPro" id="IPR058248">
    <property type="entry name" value="Lxx211020-like"/>
</dbReference>
<dbReference type="SUPFAM" id="SSF110087">
    <property type="entry name" value="DR1885-like metal-binding protein"/>
    <property type="match status" value="1"/>
</dbReference>
<reference evidence="1 2" key="1">
    <citation type="submission" date="2014-03" db="EMBL/GenBank/DDBJ databases">
        <title>Genome of Haematobacter massiliensis CCUG 47968.</title>
        <authorList>
            <person name="Wang D."/>
            <person name="Wang G."/>
        </authorList>
    </citation>
    <scope>NUCLEOTIDE SEQUENCE [LARGE SCALE GENOMIC DNA]</scope>
    <source>
        <strain evidence="1 2">CCUG 47968</strain>
    </source>
</reference>
<protein>
    <submittedName>
        <fullName evidence="1">Uncharacterized protein</fullName>
    </submittedName>
</protein>
<dbReference type="eggNOG" id="COG2847">
    <property type="taxonomic scope" value="Bacteria"/>
</dbReference>
<dbReference type="Proteomes" id="UP000028826">
    <property type="component" value="Unassembled WGS sequence"/>
</dbReference>
<dbReference type="STRING" id="195105.CN97_13245"/>
<dbReference type="InterPro" id="IPR036182">
    <property type="entry name" value="PCuAC_sf"/>
</dbReference>
<dbReference type="AlphaFoldDB" id="A0A086Y8B1"/>
<dbReference type="PANTHER" id="PTHR36302">
    <property type="entry name" value="BLR7088 PROTEIN"/>
    <property type="match status" value="1"/>
</dbReference>
<gene>
    <name evidence="1" type="ORF">CN97_13245</name>
</gene>
<proteinExistence type="predicted"/>
<dbReference type="RefSeq" id="WP_035709122.1">
    <property type="nucleotide sequence ID" value="NZ_CAMIFG010000099.1"/>
</dbReference>
<organism evidence="1 2">
    <name type="scientific">Haematobacter massiliensis</name>
    <dbReference type="NCBI Taxonomy" id="195105"/>
    <lineage>
        <taxon>Bacteria</taxon>
        <taxon>Pseudomonadati</taxon>
        <taxon>Pseudomonadota</taxon>
        <taxon>Alphaproteobacteria</taxon>
        <taxon>Rhodobacterales</taxon>
        <taxon>Paracoccaceae</taxon>
        <taxon>Haematobacter</taxon>
    </lineage>
</organism>
<accession>A0A086Y8B1</accession>
<dbReference type="Gene3D" id="2.60.40.1890">
    <property type="entry name" value="PCu(A)C copper chaperone"/>
    <property type="match status" value="1"/>
</dbReference>
<evidence type="ECO:0000313" key="1">
    <source>
        <dbReference type="EMBL" id="KFI30511.1"/>
    </source>
</evidence>
<keyword evidence="2" id="KW-1185">Reference proteome</keyword>
<evidence type="ECO:0000313" key="2">
    <source>
        <dbReference type="Proteomes" id="UP000028826"/>
    </source>
</evidence>
<dbReference type="Pfam" id="PF04314">
    <property type="entry name" value="PCuAC"/>
    <property type="match status" value="1"/>
</dbReference>
<comment type="caution">
    <text evidence="1">The sequence shown here is derived from an EMBL/GenBank/DDBJ whole genome shotgun (WGS) entry which is preliminary data.</text>
</comment>
<dbReference type="PANTHER" id="PTHR36302:SF1">
    <property type="entry name" value="COPPER CHAPERONE PCU(A)C"/>
    <property type="match status" value="1"/>
</dbReference>
<name>A0A086Y8B1_9RHOB</name>
<sequence length="158" mass="16795">MFRTLLAATLFATPLLATSALAHEFKAGELTIGHPYSFEVPASARAAAGYLTVTNAGSAPDRLIGVEAEIGNPMIHLSEEKDGIARMTHVEAVEIPPGQTVTLEPGGYHVMFMGLNGTPWTVGEKIPATLVFEKSGKVPVVFNVEVRKDGNADPHAHH</sequence>
<dbReference type="OrthoDB" id="9796962at2"/>
<dbReference type="EMBL" id="JGYG01000003">
    <property type="protein sequence ID" value="KFI30511.1"/>
    <property type="molecule type" value="Genomic_DNA"/>
</dbReference>